<accession>A0ABY6KAI6</accession>
<name>A0ABY6KAI6_9ARAC</name>
<keyword evidence="2" id="KW-1185">Reference proteome</keyword>
<sequence>MARSLRWHSKEKLTSSLERMSDPLVLEIPELEVIREVEIKNLDKMASSRPSRDPPKMGDFTFAEFNLKRLVKFGLSRPPTDIPYVNFKELYKKLEEIFKAIRVQNQETREAIGAQNQALQAPNQ</sequence>
<organism evidence="1 2">
    <name type="scientific">Cordylochernes scorpioides</name>
    <dbReference type="NCBI Taxonomy" id="51811"/>
    <lineage>
        <taxon>Eukaryota</taxon>
        <taxon>Metazoa</taxon>
        <taxon>Ecdysozoa</taxon>
        <taxon>Arthropoda</taxon>
        <taxon>Chelicerata</taxon>
        <taxon>Arachnida</taxon>
        <taxon>Pseudoscorpiones</taxon>
        <taxon>Cheliferoidea</taxon>
        <taxon>Chernetidae</taxon>
        <taxon>Cordylochernes</taxon>
    </lineage>
</organism>
<proteinExistence type="predicted"/>
<dbReference type="Proteomes" id="UP001235939">
    <property type="component" value="Chromosome 03"/>
</dbReference>
<evidence type="ECO:0000313" key="2">
    <source>
        <dbReference type="Proteomes" id="UP001235939"/>
    </source>
</evidence>
<evidence type="ECO:0000313" key="1">
    <source>
        <dbReference type="EMBL" id="UYV65856.1"/>
    </source>
</evidence>
<dbReference type="EMBL" id="CP092865">
    <property type="protein sequence ID" value="UYV65856.1"/>
    <property type="molecule type" value="Genomic_DNA"/>
</dbReference>
<reference evidence="1 2" key="1">
    <citation type="submission" date="2022-01" db="EMBL/GenBank/DDBJ databases">
        <title>A chromosomal length assembly of Cordylochernes scorpioides.</title>
        <authorList>
            <person name="Zeh D."/>
            <person name="Zeh J."/>
        </authorList>
    </citation>
    <scope>NUCLEOTIDE SEQUENCE [LARGE SCALE GENOMIC DNA]</scope>
    <source>
        <strain evidence="1">IN4F17</strain>
        <tissue evidence="1">Whole Body</tissue>
    </source>
</reference>
<gene>
    <name evidence="1" type="ORF">LAZ67_3005719</name>
</gene>
<protein>
    <submittedName>
        <fullName evidence="1">Uncharacterized protein</fullName>
    </submittedName>
</protein>